<comment type="subcellular location">
    <subcellularLocation>
        <location evidence="1">Cytoplasm</location>
    </subcellularLocation>
</comment>
<evidence type="ECO:0000256" key="1">
    <source>
        <dbReference type="ARBA" id="ARBA00004496"/>
    </source>
</evidence>
<dbReference type="GO" id="GO:0005524">
    <property type="term" value="F:ATP binding"/>
    <property type="evidence" value="ECO:0007669"/>
    <property type="project" value="UniProtKB-KW"/>
</dbReference>
<dbReference type="GO" id="GO:0046872">
    <property type="term" value="F:metal ion binding"/>
    <property type="evidence" value="ECO:0007669"/>
    <property type="project" value="UniProtKB-KW"/>
</dbReference>
<dbReference type="GO" id="GO:0002949">
    <property type="term" value="P:tRNA threonylcarbamoyladenosine modification"/>
    <property type="evidence" value="ECO:0007669"/>
    <property type="project" value="InterPro"/>
</dbReference>
<evidence type="ECO:0000256" key="4">
    <source>
        <dbReference type="ARBA" id="ARBA00022490"/>
    </source>
</evidence>
<keyword evidence="12" id="KW-1133">Transmembrane helix</keyword>
<evidence type="ECO:0000256" key="8">
    <source>
        <dbReference type="ARBA" id="ARBA00022840"/>
    </source>
</evidence>
<evidence type="ECO:0000313" key="13">
    <source>
        <dbReference type="EMBL" id="HIU98846.1"/>
    </source>
</evidence>
<dbReference type="Proteomes" id="UP000886857">
    <property type="component" value="Unassembled WGS sequence"/>
</dbReference>
<feature type="transmembrane region" description="Helical" evidence="12">
    <location>
        <begin position="88"/>
        <end position="108"/>
    </location>
</feature>
<evidence type="ECO:0000256" key="3">
    <source>
        <dbReference type="ARBA" id="ARBA00019010"/>
    </source>
</evidence>
<keyword evidence="8" id="KW-0067">ATP-binding</keyword>
<dbReference type="Gene3D" id="1.10.1760.20">
    <property type="match status" value="1"/>
</dbReference>
<evidence type="ECO:0000256" key="10">
    <source>
        <dbReference type="ARBA" id="ARBA00032441"/>
    </source>
</evidence>
<dbReference type="GO" id="GO:0005737">
    <property type="term" value="C:cytoplasm"/>
    <property type="evidence" value="ECO:0007669"/>
    <property type="project" value="UniProtKB-SubCell"/>
</dbReference>
<evidence type="ECO:0000256" key="5">
    <source>
        <dbReference type="ARBA" id="ARBA00022694"/>
    </source>
</evidence>
<keyword evidence="4" id="KW-0963">Cytoplasm</keyword>
<protein>
    <recommendedName>
        <fullName evidence="3">tRNA threonylcarbamoyladenosine biosynthesis protein TsaE</fullName>
    </recommendedName>
    <alternativeName>
        <fullName evidence="10">t(6)A37 threonylcarbamoyladenosine biosynthesis protein TsaE</fullName>
    </alternativeName>
</protein>
<evidence type="ECO:0000256" key="9">
    <source>
        <dbReference type="ARBA" id="ARBA00022842"/>
    </source>
</evidence>
<dbReference type="AlphaFoldDB" id="A0A9D1N973"/>
<dbReference type="EMBL" id="DVOE01000049">
    <property type="protein sequence ID" value="HIU98846.1"/>
    <property type="molecule type" value="Genomic_DNA"/>
</dbReference>
<dbReference type="SUPFAM" id="SSF52540">
    <property type="entry name" value="P-loop containing nucleoside triphosphate hydrolases"/>
    <property type="match status" value="1"/>
</dbReference>
<feature type="transmembrane region" description="Helical" evidence="12">
    <location>
        <begin position="53"/>
        <end position="76"/>
    </location>
</feature>
<evidence type="ECO:0000256" key="7">
    <source>
        <dbReference type="ARBA" id="ARBA00022741"/>
    </source>
</evidence>
<keyword evidence="6" id="KW-0479">Metal-binding</keyword>
<feature type="transmembrane region" description="Helical" evidence="12">
    <location>
        <begin position="114"/>
        <end position="133"/>
    </location>
</feature>
<evidence type="ECO:0000256" key="6">
    <source>
        <dbReference type="ARBA" id="ARBA00022723"/>
    </source>
</evidence>
<reference evidence="13" key="2">
    <citation type="journal article" date="2021" name="PeerJ">
        <title>Extensive microbial diversity within the chicken gut microbiome revealed by metagenomics and culture.</title>
        <authorList>
            <person name="Gilroy R."/>
            <person name="Ravi A."/>
            <person name="Getino M."/>
            <person name="Pursley I."/>
            <person name="Horton D.L."/>
            <person name="Alikhan N.F."/>
            <person name="Baker D."/>
            <person name="Gharbi K."/>
            <person name="Hall N."/>
            <person name="Watson M."/>
            <person name="Adriaenssens E.M."/>
            <person name="Foster-Nyarko E."/>
            <person name="Jarju S."/>
            <person name="Secka A."/>
            <person name="Antonio M."/>
            <person name="Oren A."/>
            <person name="Chaudhuri R.R."/>
            <person name="La Ragione R."/>
            <person name="Hildebrand F."/>
            <person name="Pallen M.J."/>
        </authorList>
    </citation>
    <scope>NUCLEOTIDE SEQUENCE</scope>
    <source>
        <strain evidence="13">10406</strain>
    </source>
</reference>
<keyword evidence="12" id="KW-0472">Membrane</keyword>
<evidence type="ECO:0000313" key="14">
    <source>
        <dbReference type="Proteomes" id="UP000886857"/>
    </source>
</evidence>
<proteinExistence type="inferred from homology"/>
<dbReference type="InterPro" id="IPR003442">
    <property type="entry name" value="T6A_TsaE"/>
</dbReference>
<feature type="transmembrane region" description="Helical" evidence="12">
    <location>
        <begin position="12"/>
        <end position="33"/>
    </location>
</feature>
<feature type="compositionally biased region" description="Low complexity" evidence="11">
    <location>
        <begin position="354"/>
        <end position="368"/>
    </location>
</feature>
<dbReference type="InterPro" id="IPR024529">
    <property type="entry name" value="ECF_trnsprt_substrate-spec"/>
</dbReference>
<evidence type="ECO:0000256" key="11">
    <source>
        <dbReference type="SAM" id="MobiDB-lite"/>
    </source>
</evidence>
<accession>A0A9D1N973</accession>
<comment type="caution">
    <text evidence="13">The sequence shown here is derived from an EMBL/GenBank/DDBJ whole genome shotgun (WGS) entry which is preliminary data.</text>
</comment>
<dbReference type="GO" id="GO:0022857">
    <property type="term" value="F:transmembrane transporter activity"/>
    <property type="evidence" value="ECO:0007669"/>
    <property type="project" value="InterPro"/>
</dbReference>
<evidence type="ECO:0000256" key="12">
    <source>
        <dbReference type="SAM" id="Phobius"/>
    </source>
</evidence>
<dbReference type="PANTHER" id="PTHR33540">
    <property type="entry name" value="TRNA THREONYLCARBAMOYLADENOSINE BIOSYNTHESIS PROTEIN TSAE"/>
    <property type="match status" value="1"/>
</dbReference>
<dbReference type="Pfam" id="PF12822">
    <property type="entry name" value="ECF_trnsprt"/>
    <property type="match status" value="1"/>
</dbReference>
<reference evidence="13" key="1">
    <citation type="submission" date="2020-10" db="EMBL/GenBank/DDBJ databases">
        <authorList>
            <person name="Gilroy R."/>
        </authorList>
    </citation>
    <scope>NUCLEOTIDE SEQUENCE</scope>
    <source>
        <strain evidence="13">10406</strain>
    </source>
</reference>
<name>A0A9D1N973_9FIRM</name>
<feature type="region of interest" description="Disordered" evidence="11">
    <location>
        <begin position="354"/>
        <end position="401"/>
    </location>
</feature>
<keyword evidence="12" id="KW-0812">Transmembrane</keyword>
<keyword evidence="9" id="KW-0460">Magnesium</keyword>
<evidence type="ECO:0000256" key="2">
    <source>
        <dbReference type="ARBA" id="ARBA00007599"/>
    </source>
</evidence>
<dbReference type="NCBIfam" id="TIGR00150">
    <property type="entry name" value="T6A_YjeE"/>
    <property type="match status" value="1"/>
</dbReference>
<dbReference type="Gene3D" id="3.40.50.300">
    <property type="entry name" value="P-loop containing nucleotide triphosphate hydrolases"/>
    <property type="match status" value="1"/>
</dbReference>
<dbReference type="Pfam" id="PF02367">
    <property type="entry name" value="TsaE"/>
    <property type="match status" value="1"/>
</dbReference>
<dbReference type="InterPro" id="IPR027417">
    <property type="entry name" value="P-loop_NTPase"/>
</dbReference>
<gene>
    <name evidence="13" type="primary">tsaE</name>
    <name evidence="13" type="ORF">IAC73_03275</name>
</gene>
<keyword evidence="7" id="KW-0547">Nucleotide-binding</keyword>
<feature type="transmembrane region" description="Helical" evidence="12">
    <location>
        <begin position="171"/>
        <end position="198"/>
    </location>
</feature>
<comment type="similarity">
    <text evidence="2">Belongs to the TsaE family.</text>
</comment>
<dbReference type="PANTHER" id="PTHR33540:SF2">
    <property type="entry name" value="TRNA THREONYLCARBAMOYLADENOSINE BIOSYNTHESIS PROTEIN TSAE"/>
    <property type="match status" value="1"/>
</dbReference>
<keyword evidence="5" id="KW-0819">tRNA processing</keyword>
<sequence length="401" mass="43550">MQIGTKKITWRLSAAVVTKVALLTALAFVLYLAKFNLPFMFPSFLEMQFSELPAMLAGFSMGPVAGVLVVVFKCLLKFPLTSTAYVGELTDMLIGIAYVLPAAIIYRLRKDRKHALIGIGVGMLSEAVLAVIVNRYISIPFYTEMMSGGDLGAIVGVCSAIYPGATEQNFYAFYLGLGVVPFNLLRCLLMSLLTFLLYKRLSVLLHWEGRRLTRRISGEYRSHSEEDTYAVAERIAATLNGGETILLSGDLGAGKTTFVKGLAEALGVEEEVTSPTFTLLNVYTSGSLPLYHADMYRAEDEDETYELGLFEDAPEDAVRVIEWNKSSDLTDRVIDVRITSEGDSRRLIKVADSAEGADTAAPAAGADDAVIRQAPAGAEDLSGLEPEGESGGDPEQPEKQK</sequence>
<organism evidence="13 14">
    <name type="scientific">Candidatus Limadaptatus stercoripullorum</name>
    <dbReference type="NCBI Taxonomy" id="2840846"/>
    <lineage>
        <taxon>Bacteria</taxon>
        <taxon>Bacillati</taxon>
        <taxon>Bacillota</taxon>
        <taxon>Clostridia</taxon>
        <taxon>Eubacteriales</taxon>
        <taxon>Candidatus Limadaptatus</taxon>
    </lineage>
</organism>